<sequence>MSIHVAYLGAIVGFVVGVLFNARLFGQTSRAGYHGRSGQFKTKSDAMFGKAGSIAFTTVAGFFAGPMLNGFLVSNPFVGVVGVLGLLYVGLHKEVDAWNP</sequence>
<organism evidence="2 3">
    <name type="scientific">Natronoglomus mannanivorans</name>
    <dbReference type="NCBI Taxonomy" id="2979990"/>
    <lineage>
        <taxon>Archaea</taxon>
        <taxon>Methanobacteriati</taxon>
        <taxon>Methanobacteriota</taxon>
        <taxon>Stenosarchaea group</taxon>
        <taxon>Halobacteria</taxon>
        <taxon>Halobacteriales</taxon>
        <taxon>Natrialbaceae</taxon>
        <taxon>Natronoglomus</taxon>
    </lineage>
</organism>
<dbReference type="Proteomes" id="UP001320972">
    <property type="component" value="Unassembled WGS sequence"/>
</dbReference>
<feature type="transmembrane region" description="Helical" evidence="1">
    <location>
        <begin position="71"/>
        <end position="91"/>
    </location>
</feature>
<keyword evidence="3" id="KW-1185">Reference proteome</keyword>
<evidence type="ECO:0000256" key="1">
    <source>
        <dbReference type="SAM" id="Phobius"/>
    </source>
</evidence>
<proteinExistence type="predicted"/>
<keyword evidence="1" id="KW-1133">Transmembrane helix</keyword>
<name>A0ABT2QAC1_9EURY</name>
<accession>A0ABT2QAC1</accession>
<gene>
    <name evidence="2" type="ORF">OB955_03800</name>
</gene>
<feature type="transmembrane region" description="Helical" evidence="1">
    <location>
        <begin position="47"/>
        <end position="65"/>
    </location>
</feature>
<feature type="transmembrane region" description="Helical" evidence="1">
    <location>
        <begin position="6"/>
        <end position="26"/>
    </location>
</feature>
<evidence type="ECO:0000313" key="3">
    <source>
        <dbReference type="Proteomes" id="UP001320972"/>
    </source>
</evidence>
<protein>
    <submittedName>
        <fullName evidence="2">Uncharacterized protein</fullName>
    </submittedName>
</protein>
<keyword evidence="1" id="KW-0472">Membrane</keyword>
<dbReference type="RefSeq" id="WP_338007003.1">
    <property type="nucleotide sequence ID" value="NZ_JAOPKB010000001.1"/>
</dbReference>
<comment type="caution">
    <text evidence="2">The sequence shown here is derived from an EMBL/GenBank/DDBJ whole genome shotgun (WGS) entry which is preliminary data.</text>
</comment>
<keyword evidence="1" id="KW-0812">Transmembrane</keyword>
<reference evidence="2 3" key="1">
    <citation type="submission" date="2022-09" db="EMBL/GenBank/DDBJ databases">
        <title>Enrichment on poylsaccharides allowed isolation of novel metabolic and taxonomic groups of Haloarchaea.</title>
        <authorList>
            <person name="Sorokin D.Y."/>
            <person name="Elcheninov A.G."/>
            <person name="Khizhniak T.V."/>
            <person name="Kolganova T.V."/>
            <person name="Kublanov I.V."/>
        </authorList>
    </citation>
    <scope>NUCLEOTIDE SEQUENCE [LARGE SCALE GENOMIC DNA]</scope>
    <source>
        <strain evidence="2 3">AArc-m2/3/4</strain>
    </source>
</reference>
<dbReference type="EMBL" id="JAOPKB010000001">
    <property type="protein sequence ID" value="MCU4971861.1"/>
    <property type="molecule type" value="Genomic_DNA"/>
</dbReference>
<evidence type="ECO:0000313" key="2">
    <source>
        <dbReference type="EMBL" id="MCU4971861.1"/>
    </source>
</evidence>